<feature type="region of interest" description="Disordered" evidence="1">
    <location>
        <begin position="33"/>
        <end position="54"/>
    </location>
</feature>
<reference evidence="2" key="1">
    <citation type="journal article" date="2009" name="Rice">
        <title>De Novo Next Generation Sequencing of Plant Genomes.</title>
        <authorList>
            <person name="Rounsley S."/>
            <person name="Marri P.R."/>
            <person name="Yu Y."/>
            <person name="He R."/>
            <person name="Sisneros N."/>
            <person name="Goicoechea J.L."/>
            <person name="Lee S.J."/>
            <person name="Angelova A."/>
            <person name="Kudrna D."/>
            <person name="Luo M."/>
            <person name="Affourtit J."/>
            <person name="Desany B."/>
            <person name="Knight J."/>
            <person name="Niazi F."/>
            <person name="Egholm M."/>
            <person name="Wing R.A."/>
        </authorList>
    </citation>
    <scope>NUCLEOTIDE SEQUENCE [LARGE SCALE GENOMIC DNA]</scope>
    <source>
        <strain evidence="2">cv. IRGC 105608</strain>
    </source>
</reference>
<organism evidence="2">
    <name type="scientific">Oryza barthii</name>
    <dbReference type="NCBI Taxonomy" id="65489"/>
    <lineage>
        <taxon>Eukaryota</taxon>
        <taxon>Viridiplantae</taxon>
        <taxon>Streptophyta</taxon>
        <taxon>Embryophyta</taxon>
        <taxon>Tracheophyta</taxon>
        <taxon>Spermatophyta</taxon>
        <taxon>Magnoliopsida</taxon>
        <taxon>Liliopsida</taxon>
        <taxon>Poales</taxon>
        <taxon>Poaceae</taxon>
        <taxon>BOP clade</taxon>
        <taxon>Oryzoideae</taxon>
        <taxon>Oryzeae</taxon>
        <taxon>Oryzinae</taxon>
        <taxon>Oryza</taxon>
    </lineage>
</organism>
<feature type="region of interest" description="Disordered" evidence="1">
    <location>
        <begin position="1"/>
        <end position="20"/>
    </location>
</feature>
<protein>
    <submittedName>
        <fullName evidence="2">Uncharacterized protein</fullName>
    </submittedName>
</protein>
<evidence type="ECO:0000313" key="3">
    <source>
        <dbReference type="Proteomes" id="UP000026960"/>
    </source>
</evidence>
<sequence>MTRSSAPLDGSILPPSRITNERFAGLPRKFRGLFSGYTMGNPPPPALAQSTRAR</sequence>
<dbReference type="PaxDb" id="65489-OBART01G10250.1"/>
<name>A0A0D3EM17_9ORYZ</name>
<dbReference type="Proteomes" id="UP000026960">
    <property type="component" value="Chromosome 1"/>
</dbReference>
<dbReference type="EnsemblPlants" id="OBART01G10250.1">
    <property type="protein sequence ID" value="OBART01G10250.1"/>
    <property type="gene ID" value="OBART01G10250"/>
</dbReference>
<accession>A0A0D3EM17</accession>
<dbReference type="AlphaFoldDB" id="A0A0D3EM17"/>
<dbReference type="HOGENOM" id="CLU_3053537_0_0_1"/>
<evidence type="ECO:0000313" key="2">
    <source>
        <dbReference type="EnsemblPlants" id="OBART01G10250.1"/>
    </source>
</evidence>
<keyword evidence="3" id="KW-1185">Reference proteome</keyword>
<proteinExistence type="predicted"/>
<evidence type="ECO:0000256" key="1">
    <source>
        <dbReference type="SAM" id="MobiDB-lite"/>
    </source>
</evidence>
<reference evidence="2" key="2">
    <citation type="submission" date="2015-03" db="UniProtKB">
        <authorList>
            <consortium name="EnsemblPlants"/>
        </authorList>
    </citation>
    <scope>IDENTIFICATION</scope>
</reference>
<dbReference type="Gramene" id="OBART01G10250.1">
    <property type="protein sequence ID" value="OBART01G10250.1"/>
    <property type="gene ID" value="OBART01G10250"/>
</dbReference>